<keyword evidence="4" id="KW-0472">Membrane</keyword>
<dbReference type="STRING" id="1431546.CAQU_03965"/>
<proteinExistence type="inferred from homology"/>
<protein>
    <submittedName>
        <fullName evidence="6">Resuscitation-promoting factor Rpf2</fullName>
    </submittedName>
</protein>
<evidence type="ECO:0000256" key="3">
    <source>
        <dbReference type="ARBA" id="ARBA00022801"/>
    </source>
</evidence>
<dbReference type="Pfam" id="PF06737">
    <property type="entry name" value="Transglycosylas"/>
    <property type="match status" value="1"/>
</dbReference>
<dbReference type="AlphaFoldDB" id="A0A1L7CEV4"/>
<organism evidence="6 7">
    <name type="scientific">Corynebacterium aquilae DSM 44791</name>
    <dbReference type="NCBI Taxonomy" id="1431546"/>
    <lineage>
        <taxon>Bacteria</taxon>
        <taxon>Bacillati</taxon>
        <taxon>Actinomycetota</taxon>
        <taxon>Actinomycetes</taxon>
        <taxon>Mycobacteriales</taxon>
        <taxon>Corynebacteriaceae</taxon>
        <taxon>Corynebacterium</taxon>
    </lineage>
</organism>
<dbReference type="CDD" id="cd13925">
    <property type="entry name" value="RPF"/>
    <property type="match status" value="1"/>
</dbReference>
<dbReference type="EMBL" id="CP009245">
    <property type="protein sequence ID" value="APT84365.1"/>
    <property type="molecule type" value="Genomic_DNA"/>
</dbReference>
<name>A0A1L7CEV4_9CORY</name>
<keyword evidence="3" id="KW-0378">Hydrolase</keyword>
<dbReference type="Pfam" id="PF03990">
    <property type="entry name" value="DUF348"/>
    <property type="match status" value="3"/>
</dbReference>
<dbReference type="Gene3D" id="1.10.530.10">
    <property type="match status" value="1"/>
</dbReference>
<dbReference type="SUPFAM" id="SSF53955">
    <property type="entry name" value="Lysozyme-like"/>
    <property type="match status" value="1"/>
</dbReference>
<comment type="similarity">
    <text evidence="1">Belongs to the transglycosylase family. Rpf subfamily.</text>
</comment>
<evidence type="ECO:0000313" key="7">
    <source>
        <dbReference type="Proteomes" id="UP000185478"/>
    </source>
</evidence>
<dbReference type="InterPro" id="IPR011098">
    <property type="entry name" value="G5_dom"/>
</dbReference>
<keyword evidence="4" id="KW-1133">Transmembrane helix</keyword>
<dbReference type="GO" id="GO:0016787">
    <property type="term" value="F:hydrolase activity"/>
    <property type="evidence" value="ECO:0007669"/>
    <property type="project" value="UniProtKB-KW"/>
</dbReference>
<feature type="domain" description="G5" evidence="5">
    <location>
        <begin position="210"/>
        <end position="290"/>
    </location>
</feature>
<evidence type="ECO:0000259" key="5">
    <source>
        <dbReference type="PROSITE" id="PS51109"/>
    </source>
</evidence>
<dbReference type="Pfam" id="PF07501">
    <property type="entry name" value="G5"/>
    <property type="match status" value="1"/>
</dbReference>
<dbReference type="InterPro" id="IPR010618">
    <property type="entry name" value="RPF"/>
</dbReference>
<dbReference type="RefSeq" id="WP_075725378.1">
    <property type="nucleotide sequence ID" value="NZ_CP009245.1"/>
</dbReference>
<dbReference type="InterPro" id="IPR023346">
    <property type="entry name" value="Lysozyme-like_dom_sf"/>
</dbReference>
<dbReference type="SMART" id="SM01208">
    <property type="entry name" value="G5"/>
    <property type="match status" value="1"/>
</dbReference>
<dbReference type="Gene3D" id="2.20.230.10">
    <property type="entry name" value="Resuscitation-promoting factor rpfb"/>
    <property type="match status" value="1"/>
</dbReference>
<feature type="transmembrane region" description="Helical" evidence="4">
    <location>
        <begin position="20"/>
        <end position="39"/>
    </location>
</feature>
<dbReference type="KEGG" id="caqu:CAQU_03965"/>
<dbReference type="InterPro" id="IPR007137">
    <property type="entry name" value="DUF348"/>
</dbReference>
<keyword evidence="4" id="KW-0812">Transmembrane</keyword>
<reference evidence="6 7" key="1">
    <citation type="submission" date="2014-08" db="EMBL/GenBank/DDBJ databases">
        <title>Complete genome sequence of Corynebacterium aquilae S-613T(T) (=DSM 44791(T)), isolated from the choana of a healthy golden eagle.</title>
        <authorList>
            <person name="Ruckert C."/>
            <person name="Albersmeier A."/>
            <person name="Winkler A."/>
            <person name="Kalinowski J."/>
        </authorList>
    </citation>
    <scope>NUCLEOTIDE SEQUENCE [LARGE SCALE GENOMIC DNA]</scope>
    <source>
        <strain evidence="6 7">S-613</strain>
    </source>
</reference>
<keyword evidence="7" id="KW-1185">Reference proteome</keyword>
<evidence type="ECO:0000256" key="2">
    <source>
        <dbReference type="ARBA" id="ARBA00022729"/>
    </source>
</evidence>
<dbReference type="PROSITE" id="PS51109">
    <property type="entry name" value="G5"/>
    <property type="match status" value="1"/>
</dbReference>
<evidence type="ECO:0000256" key="4">
    <source>
        <dbReference type="SAM" id="Phobius"/>
    </source>
</evidence>
<gene>
    <name evidence="6" type="ORF">CAQU_03965</name>
</gene>
<keyword evidence="2" id="KW-0732">Signal</keyword>
<dbReference type="OrthoDB" id="1404170at2"/>
<dbReference type="Proteomes" id="UP000185478">
    <property type="component" value="Chromosome"/>
</dbReference>
<evidence type="ECO:0000313" key="6">
    <source>
        <dbReference type="EMBL" id="APT84365.1"/>
    </source>
</evidence>
<accession>A0A1L7CEV4</accession>
<evidence type="ECO:0000256" key="1">
    <source>
        <dbReference type="ARBA" id="ARBA00010830"/>
    </source>
</evidence>
<sequence length="382" mass="40054">MHEHKKSRINRINTTRSVPLRLATGGMLATLLVSGGVALNSKKDITVDVNGEQHTIATLSGTVDGALKQAHVQLSAKDMVSPSPNERLVDGQTITVRAIKPVAVIIDGKEQTIDTTALTVDELINELGNVGSSDKISADRTTKIPVEGLTLDVTTPKQLTVNDGGQEKPVTVAAKTVGDVLADQGITLGDEDVVEPDVSAPATSGQTITITRIRTDILSETGKYDAEPVIVDDPELEEGEQVVEVEGKPGTRKTIREVRYENGAPVSDTVLQTVDLVPATAATIKNGTKKPAPAAPAVAAGGTVWDTLAMCESTGNWAINTGNGFSGGLQFTPSTWLAFGGGEYAPMAYMATREQQIAVATKVQAAQGWGAWPACTAKLGIR</sequence>